<organism evidence="1 2">
    <name type="scientific">Neophaeococcomyces mojaviensis</name>
    <dbReference type="NCBI Taxonomy" id="3383035"/>
    <lineage>
        <taxon>Eukaryota</taxon>
        <taxon>Fungi</taxon>
        <taxon>Dikarya</taxon>
        <taxon>Ascomycota</taxon>
        <taxon>Pezizomycotina</taxon>
        <taxon>Eurotiomycetes</taxon>
        <taxon>Chaetothyriomycetidae</taxon>
        <taxon>Chaetothyriales</taxon>
        <taxon>Chaetothyriales incertae sedis</taxon>
        <taxon>Neophaeococcomyces</taxon>
    </lineage>
</organism>
<evidence type="ECO:0000313" key="1">
    <source>
        <dbReference type="EMBL" id="KAJ9651644.1"/>
    </source>
</evidence>
<name>A0ACC2ZVL7_9EURO</name>
<evidence type="ECO:0000313" key="2">
    <source>
        <dbReference type="Proteomes" id="UP001172386"/>
    </source>
</evidence>
<accession>A0ACC2ZVL7</accession>
<sequence length="1467" mass="161403">MESDHNSLLNVPITEAERRAQRSQHSQSSGDDSRTLVNTPDSTQHARDRQFNPQIGRFSSLRYPGERYDDPDQHYPPSDNTLRPTLPDIDEESNFSDHHDEEPINPPLRSTTIPKTDNGTYQPVQNAPAAQVQPLTQRFWQPIWLKKAPLASLAIFIAGLLAALIAVCHSADINNGFYISSSAEHYAWTYVPTAIMVLVVALVRQVDFHTKSLIPWRELRYGPTSPYDSVLVDYISDFQIFAFLAAFKRLHVPVMITVAAFVMAKALTIASTGLFYPQPTTFTSGYPTVLTSEFDASALDSSILSTTTFPNTSVYTYYLNVMNGFTPTLGVASGFAYTLPMLQSDSNRIPGNATFNVTTDTFIPSISCRPANVTLRVQATVQTVNFPYNSTDLPYGSPANLTFDINESELCSSWPQLTFRGLDPLHYVVPGQQLESKMQEISCNDPDASPIILFMLVETLYSQTLLANVSRPEGGELPIALNTSRSVSRMTSILCQADYTLGQVNITNNTALQGLPAITLVPLDNARNRTLDGLSSANMTTIYSNLLGSTNGLFLVIPQETTGTETFRTPAFDLLQFAAGLDNYNQFFDGTSLQNAAIQTYMGTMPAFASNSLTRSWSNSSARSGSVATISWTEDRVYANWTPVILVTTGLGILAVLLIVLVILRPESVVPRDPNSIAAAATVMSRSFELNRLLKKLQSPRNKGIAAALNGYEVGTAIAIDEDGAQSFKIHVTEGRPQRDVQEITPNIKFWHPVWASIPVLVLTICVPLLLIAILEVLQHMSDTNHGLLDVPDDKSSIIGSHYVSAFVMLLVASLINNIDFYVALYAPWSNLNKANAMAEHSILTNVLGHITPSAILTAVKGRYWGALSSALATIAAGLLTVIVSGLFLVETFDTVGPARSLFRLDDWNIAQGYSAYAVNDDHGAGAMLNLIEHNSSFPAFTYKELAFPKMEIGSLQTNVKQDSMIVGGAKAVLPALRGNLTCEDPSGVTLATIDSAVRVTAFYDVSDACLSAIDTLENNSFAFATDFTLAAGAVEFGGRQFDLRFGANSSIYGHLGEANSSLVGDNPAAGCPSLAFVWGNFELGKDDTTAVNVLVCYQKVLDVNANVTMQQNTTEIDPRYQPAVDERSGAARPNPNETMTSDIFDFRIQDNLARQLNGFGTYSSNIDPFFQAMINGSKQMDIETIVRDRQMAFMRISHTYRLYMAQVFNLMMRGQTSNLALRERQASTLDSLQTTMTMSRLVLDRPSKIILQVLLGLTAILILVGYVLTKMRDVLPCNPCSIAGTMSLLAGSDLCYAPDKGICECCGKLRRSLRSVDGRQHMEGIHAEDDEHEGYEKTQLIRQGAEWMDDEHFKRVFKGQRYSLGWWEANSKQGKTKRYGVDIGVTPDGAEVGDWYLGRRKDNDTFEIFADQVDSQDRRGRARALSDVNERGQYQRAEPSPGVEEHEMRRMDATRGSGREARYAVD</sequence>
<reference evidence="1" key="1">
    <citation type="submission" date="2022-10" db="EMBL/GenBank/DDBJ databases">
        <title>Culturing micro-colonial fungi from biological soil crusts in the Mojave desert and describing Neophaeococcomyces mojavensis, and introducing the new genera and species Taxawa tesnikishii.</title>
        <authorList>
            <person name="Kurbessoian T."/>
            <person name="Stajich J.E."/>
        </authorList>
    </citation>
    <scope>NUCLEOTIDE SEQUENCE</scope>
    <source>
        <strain evidence="1">JES_112</strain>
    </source>
</reference>
<gene>
    <name evidence="1" type="ORF">H2198_009087</name>
</gene>
<dbReference type="Proteomes" id="UP001172386">
    <property type="component" value="Unassembled WGS sequence"/>
</dbReference>
<protein>
    <submittedName>
        <fullName evidence="1">Uncharacterized protein</fullName>
    </submittedName>
</protein>
<proteinExistence type="predicted"/>
<keyword evidence="2" id="KW-1185">Reference proteome</keyword>
<dbReference type="EMBL" id="JAPDRQ010000243">
    <property type="protein sequence ID" value="KAJ9651644.1"/>
    <property type="molecule type" value="Genomic_DNA"/>
</dbReference>
<comment type="caution">
    <text evidence="1">The sequence shown here is derived from an EMBL/GenBank/DDBJ whole genome shotgun (WGS) entry which is preliminary data.</text>
</comment>